<comment type="caution">
    <text evidence="3">The sequence shown here is derived from an EMBL/GenBank/DDBJ whole genome shotgun (WGS) entry which is preliminary data.</text>
</comment>
<evidence type="ECO:0000256" key="2">
    <source>
        <dbReference type="SAM" id="Phobius"/>
    </source>
</evidence>
<feature type="transmembrane region" description="Helical" evidence="2">
    <location>
        <begin position="50"/>
        <end position="74"/>
    </location>
</feature>
<feature type="region of interest" description="Disordered" evidence="1">
    <location>
        <begin position="84"/>
        <end position="151"/>
    </location>
</feature>
<name>A0ABW4JII4_9BACL</name>
<dbReference type="RefSeq" id="WP_377943494.1">
    <property type="nucleotide sequence ID" value="NZ_JBHUCX010000031.1"/>
</dbReference>
<reference evidence="4" key="1">
    <citation type="journal article" date="2019" name="Int. J. Syst. Evol. Microbiol.">
        <title>The Global Catalogue of Microorganisms (GCM) 10K type strain sequencing project: providing services to taxonomists for standard genome sequencing and annotation.</title>
        <authorList>
            <consortium name="The Broad Institute Genomics Platform"/>
            <consortium name="The Broad Institute Genome Sequencing Center for Infectious Disease"/>
            <person name="Wu L."/>
            <person name="Ma J."/>
        </authorList>
    </citation>
    <scope>NUCLEOTIDE SEQUENCE [LARGE SCALE GENOMIC DNA]</scope>
    <source>
        <strain evidence="4">CGMCC 1.12286</strain>
    </source>
</reference>
<accession>A0ABW4JII4</accession>
<protein>
    <recommendedName>
        <fullName evidence="5">DUF3040 family protein</fullName>
    </recommendedName>
</protein>
<gene>
    <name evidence="3" type="ORF">ACFSB2_12980</name>
</gene>
<keyword evidence="2" id="KW-0472">Membrane</keyword>
<keyword evidence="2" id="KW-0812">Transmembrane</keyword>
<keyword evidence="4" id="KW-1185">Reference proteome</keyword>
<proteinExistence type="predicted"/>
<dbReference type="Proteomes" id="UP001597079">
    <property type="component" value="Unassembled WGS sequence"/>
</dbReference>
<evidence type="ECO:0000256" key="1">
    <source>
        <dbReference type="SAM" id="MobiDB-lite"/>
    </source>
</evidence>
<feature type="compositionally biased region" description="Pro residues" evidence="1">
    <location>
        <begin position="141"/>
        <end position="151"/>
    </location>
</feature>
<feature type="compositionally biased region" description="Low complexity" evidence="1">
    <location>
        <begin position="88"/>
        <end position="99"/>
    </location>
</feature>
<evidence type="ECO:0000313" key="4">
    <source>
        <dbReference type="Proteomes" id="UP001597079"/>
    </source>
</evidence>
<keyword evidence="2" id="KW-1133">Transmembrane helix</keyword>
<dbReference type="EMBL" id="JBHUCX010000031">
    <property type="protein sequence ID" value="MFD1675609.1"/>
    <property type="molecule type" value="Genomic_DNA"/>
</dbReference>
<evidence type="ECO:0008006" key="5">
    <source>
        <dbReference type="Google" id="ProtNLM"/>
    </source>
</evidence>
<organism evidence="3 4">
    <name type="scientific">Alicyclobacillus fodiniaquatilis</name>
    <dbReference type="NCBI Taxonomy" id="1661150"/>
    <lineage>
        <taxon>Bacteria</taxon>
        <taxon>Bacillati</taxon>
        <taxon>Bacillota</taxon>
        <taxon>Bacilli</taxon>
        <taxon>Bacillales</taxon>
        <taxon>Alicyclobacillaceae</taxon>
        <taxon>Alicyclobacillus</taxon>
    </lineage>
</organism>
<evidence type="ECO:0000313" key="3">
    <source>
        <dbReference type="EMBL" id="MFD1675609.1"/>
    </source>
</evidence>
<sequence length="151" mass="16523">MFQSENDMKEKEIIDQLRDLRLSSKNASTDERVLTALREQYTVNRPARRFYSWIPVALAGVAGLFLACGLVFVLHDKQVGRSNLTTASSQGQNSPQSNSHVHHGDRPTPSKSAPARGEPSKKNETVSRAPAPNNKTNPVPKSNPSPPPPNS</sequence>